<evidence type="ECO:0000256" key="8">
    <source>
        <dbReference type="ARBA" id="ARBA00023096"/>
    </source>
</evidence>
<proteinExistence type="inferred from homology"/>
<feature type="binding site" evidence="12">
    <location>
        <begin position="76"/>
        <end position="77"/>
    </location>
    <ligand>
        <name>pyridoxal 5'-phosphate</name>
        <dbReference type="ChEBI" id="CHEBI:597326"/>
    </ligand>
</feature>
<dbReference type="PANTHER" id="PTHR43247:SF1">
    <property type="entry name" value="PHOSPHOSERINE AMINOTRANSFERASE"/>
    <property type="match status" value="1"/>
</dbReference>
<dbReference type="AlphaFoldDB" id="A0A1D8K8C3"/>
<evidence type="ECO:0000313" key="16">
    <source>
        <dbReference type="Proteomes" id="UP000095342"/>
    </source>
</evidence>
<dbReference type="UniPathway" id="UPA00135">
    <property type="reaction ID" value="UER00197"/>
</dbReference>
<reference evidence="15 16" key="1">
    <citation type="submission" date="2016-09" db="EMBL/GenBank/DDBJ databases">
        <title>Acidihalobacter prosperus V6 (DSM14174).</title>
        <authorList>
            <person name="Khaleque H.N."/>
            <person name="Ramsay J.P."/>
            <person name="Murphy R.J.T."/>
            <person name="Kaksonen A.H."/>
            <person name="Boxall N.J."/>
            <person name="Watkin E.L.J."/>
        </authorList>
    </citation>
    <scope>NUCLEOTIDE SEQUENCE [LARGE SCALE GENOMIC DNA]</scope>
    <source>
        <strain evidence="15 16">V6</strain>
    </source>
</reference>
<dbReference type="GO" id="GO:0005737">
    <property type="term" value="C:cytoplasm"/>
    <property type="evidence" value="ECO:0007669"/>
    <property type="project" value="UniProtKB-SubCell"/>
</dbReference>
<evidence type="ECO:0000256" key="9">
    <source>
        <dbReference type="ARBA" id="ARBA00023299"/>
    </source>
</evidence>
<dbReference type="Proteomes" id="UP000095342">
    <property type="component" value="Chromosome"/>
</dbReference>
<feature type="binding site" evidence="12">
    <location>
        <position position="9"/>
    </location>
    <ligand>
        <name>L-glutamate</name>
        <dbReference type="ChEBI" id="CHEBI:29985"/>
    </ligand>
</feature>
<dbReference type="NCBIfam" id="TIGR01364">
    <property type="entry name" value="serC_1"/>
    <property type="match status" value="1"/>
</dbReference>
<evidence type="ECO:0000256" key="3">
    <source>
        <dbReference type="ARBA" id="ARBA00006904"/>
    </source>
</evidence>
<dbReference type="GO" id="GO:0004648">
    <property type="term" value="F:O-phospho-L-serine:2-oxoglutarate aminotransferase activity"/>
    <property type="evidence" value="ECO:0007669"/>
    <property type="project" value="UniProtKB-UniRule"/>
</dbReference>
<dbReference type="InterPro" id="IPR015421">
    <property type="entry name" value="PyrdxlP-dep_Trfase_major"/>
</dbReference>
<evidence type="ECO:0000256" key="10">
    <source>
        <dbReference type="ARBA" id="ARBA00047630"/>
    </source>
</evidence>
<keyword evidence="16" id="KW-1185">Reference proteome</keyword>
<feature type="binding site" evidence="12">
    <location>
        <position position="42"/>
    </location>
    <ligand>
        <name>L-glutamate</name>
        <dbReference type="ChEBI" id="CHEBI:29985"/>
    </ligand>
</feature>
<feature type="modified residue" description="N6-(pyridoxal phosphate)lysine" evidence="12">
    <location>
        <position position="194"/>
    </location>
</feature>
<evidence type="ECO:0000259" key="14">
    <source>
        <dbReference type="Pfam" id="PF00266"/>
    </source>
</evidence>
<feature type="binding site" evidence="12">
    <location>
        <position position="101"/>
    </location>
    <ligand>
        <name>pyridoxal 5'-phosphate</name>
        <dbReference type="ChEBI" id="CHEBI:597326"/>
    </ligand>
</feature>
<dbReference type="EC" id="2.6.1.52" evidence="12"/>
<dbReference type="KEGG" id="aaeo:BJI67_09140"/>
<comment type="cofactor">
    <cofactor evidence="12">
        <name>pyridoxal 5'-phosphate</name>
        <dbReference type="ChEBI" id="CHEBI:597326"/>
    </cofactor>
    <text evidence="12">Binds 1 pyridoxal phosphate per subunit.</text>
</comment>
<evidence type="ECO:0000256" key="4">
    <source>
        <dbReference type="ARBA" id="ARBA00022576"/>
    </source>
</evidence>
<dbReference type="PIRSF" id="PIRSF000525">
    <property type="entry name" value="SerC"/>
    <property type="match status" value="1"/>
</dbReference>
<evidence type="ECO:0000256" key="1">
    <source>
        <dbReference type="ARBA" id="ARBA00004915"/>
    </source>
</evidence>
<accession>A0A1D8K8C3</accession>
<comment type="subcellular location">
    <subcellularLocation>
        <location evidence="12">Cytoplasm</location>
    </subcellularLocation>
</comment>
<feature type="binding site" evidence="12">
    <location>
        <begin position="235"/>
        <end position="236"/>
    </location>
    <ligand>
        <name>pyridoxal 5'-phosphate</name>
        <dbReference type="ChEBI" id="CHEBI:597326"/>
    </ligand>
</feature>
<keyword evidence="9 12" id="KW-0718">Serine biosynthesis</keyword>
<evidence type="ECO:0000256" key="12">
    <source>
        <dbReference type="HAMAP-Rule" id="MF_00160"/>
    </source>
</evidence>
<protein>
    <recommendedName>
        <fullName evidence="12">Phosphoserine aminotransferase</fullName>
        <ecNumber evidence="12">2.6.1.52</ecNumber>
    </recommendedName>
    <alternativeName>
        <fullName evidence="12">Phosphohydroxythreonine aminotransferase</fullName>
        <shortName evidence="12">PSAT</shortName>
    </alternativeName>
</protein>
<comment type="subunit">
    <text evidence="12">Homodimer.</text>
</comment>
<dbReference type="Gene3D" id="3.40.640.10">
    <property type="entry name" value="Type I PLP-dependent aspartate aminotransferase-like (Major domain)"/>
    <property type="match status" value="1"/>
</dbReference>
<keyword evidence="12" id="KW-0963">Cytoplasm</keyword>
<comment type="catalytic activity">
    <reaction evidence="11 12 13">
        <text>O-phospho-L-serine + 2-oxoglutarate = 3-phosphooxypyruvate + L-glutamate</text>
        <dbReference type="Rhea" id="RHEA:14329"/>
        <dbReference type="ChEBI" id="CHEBI:16810"/>
        <dbReference type="ChEBI" id="CHEBI:18110"/>
        <dbReference type="ChEBI" id="CHEBI:29985"/>
        <dbReference type="ChEBI" id="CHEBI:57524"/>
        <dbReference type="EC" id="2.6.1.52"/>
    </reaction>
</comment>
<dbReference type="RefSeq" id="WP_070072771.1">
    <property type="nucleotide sequence ID" value="NZ_CP017448.1"/>
</dbReference>
<keyword evidence="4 12" id="KW-0032">Aminotransferase</keyword>
<sequence length="358" mass="38708">MGRVYNFSSGPATLPLTVLEKVQAELVDWGGSGMSVMEMSHRGDDFVGIAERAEATLRRILDVPDTYRVLFLQGGATAQFAMVPMNLMRGGSADFIDTGIWSQKAMTEAARYGRVRLAAGGPDYATRVPAAGSIEIDPAASYLHYTPNETIGGVEFPYIPDSGDVPLVADMSSTLLSRPLDVSRFGLIYAGAQKNVGPSGLTLVIVHEDLLGDPLPGTPTVFDYRVYAENASMYNTPPTFAWYVAGEVFAWIEAEGGLPAIGERNRRKAAKLYAALDGTEFYRTAVAQDSRSWMNVTFTLAETALDTEFLRGADAAGLKSLKGHRSVGGMRASLYNAMPEAGVDALVDYMKEFERIRG</sequence>
<keyword evidence="6 12" id="KW-0808">Transferase</keyword>
<dbReference type="InterPro" id="IPR020578">
    <property type="entry name" value="Aminotrans_V_PyrdxlP_BS"/>
</dbReference>
<comment type="pathway">
    <text evidence="1 12">Cofactor biosynthesis; pyridoxine 5'-phosphate biosynthesis; pyridoxine 5'-phosphate from D-erythrose 4-phosphate: step 3/5.</text>
</comment>
<dbReference type="Gene3D" id="3.90.1150.10">
    <property type="entry name" value="Aspartate Aminotransferase, domain 1"/>
    <property type="match status" value="1"/>
</dbReference>
<keyword evidence="8 12" id="KW-0664">Pyridoxine biosynthesis</keyword>
<keyword evidence="7 12" id="KW-0663">Pyridoxal phosphate</keyword>
<organism evidence="15 16">
    <name type="scientific">Acidihalobacter aeolianus</name>
    <dbReference type="NCBI Taxonomy" id="2792603"/>
    <lineage>
        <taxon>Bacteria</taxon>
        <taxon>Pseudomonadati</taxon>
        <taxon>Pseudomonadota</taxon>
        <taxon>Gammaproteobacteria</taxon>
        <taxon>Chromatiales</taxon>
        <taxon>Ectothiorhodospiraceae</taxon>
        <taxon>Acidihalobacter</taxon>
    </lineage>
</organism>
<dbReference type="InterPro" id="IPR015424">
    <property type="entry name" value="PyrdxlP-dep_Trfase"/>
</dbReference>
<dbReference type="InterPro" id="IPR022278">
    <property type="entry name" value="Pser_aminoTfrase"/>
</dbReference>
<feature type="binding site" evidence="12">
    <location>
        <position position="150"/>
    </location>
    <ligand>
        <name>pyridoxal 5'-phosphate</name>
        <dbReference type="ChEBI" id="CHEBI:597326"/>
    </ligand>
</feature>
<dbReference type="InterPro" id="IPR015422">
    <property type="entry name" value="PyrdxlP-dep_Trfase_small"/>
</dbReference>
<dbReference type="Pfam" id="PF00266">
    <property type="entry name" value="Aminotran_5"/>
    <property type="match status" value="1"/>
</dbReference>
<evidence type="ECO:0000256" key="2">
    <source>
        <dbReference type="ARBA" id="ARBA00005099"/>
    </source>
</evidence>
<dbReference type="InterPro" id="IPR000192">
    <property type="entry name" value="Aminotrans_V_dom"/>
</dbReference>
<gene>
    <name evidence="12" type="primary">serC</name>
    <name evidence="15" type="ORF">BJI67_09140</name>
</gene>
<dbReference type="PROSITE" id="PS00595">
    <property type="entry name" value="AA_TRANSFER_CLASS_5"/>
    <property type="match status" value="1"/>
</dbReference>
<feature type="binding site" evidence="12">
    <location>
        <position position="170"/>
    </location>
    <ligand>
        <name>pyridoxal 5'-phosphate</name>
        <dbReference type="ChEBI" id="CHEBI:597326"/>
    </ligand>
</feature>
<dbReference type="FunFam" id="3.90.1150.10:FF:000006">
    <property type="entry name" value="Phosphoserine aminotransferase"/>
    <property type="match status" value="1"/>
</dbReference>
<dbReference type="FunFam" id="3.40.640.10:FF:000010">
    <property type="entry name" value="Phosphoserine aminotransferase"/>
    <property type="match status" value="1"/>
</dbReference>
<dbReference type="HAMAP" id="MF_00160">
    <property type="entry name" value="SerC_aminotrans_5"/>
    <property type="match status" value="1"/>
</dbReference>
<comment type="similarity">
    <text evidence="3 12">Belongs to the class-V pyridoxal-phosphate-dependent aminotransferase family. SerC subfamily.</text>
</comment>
<dbReference type="EMBL" id="CP017448">
    <property type="protein sequence ID" value="AOV17203.1"/>
    <property type="molecule type" value="Genomic_DNA"/>
</dbReference>
<keyword evidence="5 12" id="KW-0028">Amino-acid biosynthesis</keyword>
<evidence type="ECO:0000313" key="15">
    <source>
        <dbReference type="EMBL" id="AOV17203.1"/>
    </source>
</evidence>
<dbReference type="GO" id="GO:0030170">
    <property type="term" value="F:pyridoxal phosphate binding"/>
    <property type="evidence" value="ECO:0007669"/>
    <property type="project" value="UniProtKB-UniRule"/>
</dbReference>
<dbReference type="NCBIfam" id="NF003764">
    <property type="entry name" value="PRK05355.1"/>
    <property type="match status" value="1"/>
</dbReference>
<comment type="catalytic activity">
    <reaction evidence="10 12">
        <text>4-(phosphooxy)-L-threonine + 2-oxoglutarate = (R)-3-hydroxy-2-oxo-4-phosphooxybutanoate + L-glutamate</text>
        <dbReference type="Rhea" id="RHEA:16573"/>
        <dbReference type="ChEBI" id="CHEBI:16810"/>
        <dbReference type="ChEBI" id="CHEBI:29985"/>
        <dbReference type="ChEBI" id="CHEBI:58452"/>
        <dbReference type="ChEBI" id="CHEBI:58538"/>
        <dbReference type="EC" id="2.6.1.52"/>
    </reaction>
</comment>
<comment type="pathway">
    <text evidence="2 12 13">Amino-acid biosynthesis; L-serine biosynthesis; L-serine from 3-phospho-D-glycerate: step 2/3.</text>
</comment>
<dbReference type="UniPathway" id="UPA00244">
    <property type="reaction ID" value="UER00311"/>
</dbReference>
<evidence type="ECO:0000256" key="13">
    <source>
        <dbReference type="RuleBase" id="RU004505"/>
    </source>
</evidence>
<evidence type="ECO:0000256" key="6">
    <source>
        <dbReference type="ARBA" id="ARBA00022679"/>
    </source>
</evidence>
<dbReference type="GO" id="GO:0008615">
    <property type="term" value="P:pyridoxine biosynthetic process"/>
    <property type="evidence" value="ECO:0007669"/>
    <property type="project" value="UniProtKB-UniRule"/>
</dbReference>
<comment type="function">
    <text evidence="12">Catalyzes the reversible conversion of 3-phosphohydroxypyruvate to phosphoserine and of 3-hydroxy-2-oxo-4-phosphonooxybutanoate to phosphohydroxythreonine.</text>
</comment>
<feature type="domain" description="Aminotransferase class V" evidence="14">
    <location>
        <begin position="4"/>
        <end position="346"/>
    </location>
</feature>
<dbReference type="GO" id="GO:0006564">
    <property type="term" value="P:L-serine biosynthetic process"/>
    <property type="evidence" value="ECO:0007669"/>
    <property type="project" value="UniProtKB-UniRule"/>
</dbReference>
<dbReference type="PANTHER" id="PTHR43247">
    <property type="entry name" value="PHOSPHOSERINE AMINOTRANSFERASE"/>
    <property type="match status" value="1"/>
</dbReference>
<evidence type="ECO:0000256" key="5">
    <source>
        <dbReference type="ARBA" id="ARBA00022605"/>
    </source>
</evidence>
<dbReference type="SUPFAM" id="SSF53383">
    <property type="entry name" value="PLP-dependent transferases"/>
    <property type="match status" value="1"/>
</dbReference>
<feature type="binding site" evidence="12">
    <location>
        <position position="193"/>
    </location>
    <ligand>
        <name>pyridoxal 5'-phosphate</name>
        <dbReference type="ChEBI" id="CHEBI:597326"/>
    </ligand>
</feature>
<evidence type="ECO:0000256" key="11">
    <source>
        <dbReference type="ARBA" id="ARBA00049007"/>
    </source>
</evidence>
<name>A0A1D8K8C3_9GAMM</name>
<evidence type="ECO:0000256" key="7">
    <source>
        <dbReference type="ARBA" id="ARBA00022898"/>
    </source>
</evidence>